<accession>A0AAE0E6Y7</accession>
<name>A0AAE0E6Y7_9ROSI</name>
<gene>
    <name evidence="1" type="ORF">Dsin_016439</name>
</gene>
<sequence>MKFLDGTHPYPSKTLILIGSTILVENPYHKLWIHHDRLVLLDIQTVVTGPKVPLVSRCNTAQEAWNKLKVTYANKLNTRMIGLINLLTKVSQEGKTIYEYTHALSATKFEEEVCYIPTEDDLVNNITRQDNDNMVAIDDDDNDDSREVYKISTSKAIEMLNLIETTARK</sequence>
<proteinExistence type="predicted"/>
<protein>
    <submittedName>
        <fullName evidence="1">Uncharacterized protein</fullName>
    </submittedName>
</protein>
<evidence type="ECO:0000313" key="2">
    <source>
        <dbReference type="Proteomes" id="UP001281410"/>
    </source>
</evidence>
<keyword evidence="2" id="KW-1185">Reference proteome</keyword>
<organism evidence="1 2">
    <name type="scientific">Dipteronia sinensis</name>
    <dbReference type="NCBI Taxonomy" id="43782"/>
    <lineage>
        <taxon>Eukaryota</taxon>
        <taxon>Viridiplantae</taxon>
        <taxon>Streptophyta</taxon>
        <taxon>Embryophyta</taxon>
        <taxon>Tracheophyta</taxon>
        <taxon>Spermatophyta</taxon>
        <taxon>Magnoliopsida</taxon>
        <taxon>eudicotyledons</taxon>
        <taxon>Gunneridae</taxon>
        <taxon>Pentapetalae</taxon>
        <taxon>rosids</taxon>
        <taxon>malvids</taxon>
        <taxon>Sapindales</taxon>
        <taxon>Sapindaceae</taxon>
        <taxon>Hippocastanoideae</taxon>
        <taxon>Acereae</taxon>
        <taxon>Dipteronia</taxon>
    </lineage>
</organism>
<dbReference type="EMBL" id="JANJYJ010000005">
    <property type="protein sequence ID" value="KAK3211733.1"/>
    <property type="molecule type" value="Genomic_DNA"/>
</dbReference>
<dbReference type="AlphaFoldDB" id="A0AAE0E6Y7"/>
<reference evidence="1" key="1">
    <citation type="journal article" date="2023" name="Plant J.">
        <title>Genome sequences and population genomics provide insights into the demographic history, inbreeding, and mutation load of two 'living fossil' tree species of Dipteronia.</title>
        <authorList>
            <person name="Feng Y."/>
            <person name="Comes H.P."/>
            <person name="Chen J."/>
            <person name="Zhu S."/>
            <person name="Lu R."/>
            <person name="Zhang X."/>
            <person name="Li P."/>
            <person name="Qiu J."/>
            <person name="Olsen K.M."/>
            <person name="Qiu Y."/>
        </authorList>
    </citation>
    <scope>NUCLEOTIDE SEQUENCE</scope>
    <source>
        <strain evidence="1">NBL</strain>
    </source>
</reference>
<dbReference type="Proteomes" id="UP001281410">
    <property type="component" value="Unassembled WGS sequence"/>
</dbReference>
<comment type="caution">
    <text evidence="1">The sequence shown here is derived from an EMBL/GenBank/DDBJ whole genome shotgun (WGS) entry which is preliminary data.</text>
</comment>
<evidence type="ECO:0000313" key="1">
    <source>
        <dbReference type="EMBL" id="KAK3211733.1"/>
    </source>
</evidence>